<dbReference type="Pfam" id="PF11104">
    <property type="entry name" value="PilM_2"/>
    <property type="match status" value="1"/>
</dbReference>
<dbReference type="Gene3D" id="3.30.420.40">
    <property type="match status" value="1"/>
</dbReference>
<keyword evidence="2" id="KW-1185">Reference proteome</keyword>
<dbReference type="PANTHER" id="PTHR32432">
    <property type="entry name" value="CELL DIVISION PROTEIN FTSA-RELATED"/>
    <property type="match status" value="1"/>
</dbReference>
<dbReference type="Proteomes" id="UP001342826">
    <property type="component" value="Unassembled WGS sequence"/>
</dbReference>
<dbReference type="PANTHER" id="PTHR32432:SF3">
    <property type="entry name" value="ETHANOLAMINE UTILIZATION PROTEIN EUTJ"/>
    <property type="match status" value="1"/>
</dbReference>
<comment type="caution">
    <text evidence="1">The sequence shown here is derived from an EMBL/GenBank/DDBJ whole genome shotgun (WGS) entry which is preliminary data.</text>
</comment>
<evidence type="ECO:0000313" key="1">
    <source>
        <dbReference type="EMBL" id="MED4401093.1"/>
    </source>
</evidence>
<protein>
    <submittedName>
        <fullName evidence="1">Pilus assembly protein PilM</fullName>
    </submittedName>
</protein>
<proteinExistence type="predicted"/>
<reference evidence="1 2" key="1">
    <citation type="submission" date="2023-03" db="EMBL/GenBank/DDBJ databases">
        <title>Bacillus Genome Sequencing.</title>
        <authorList>
            <person name="Dunlap C."/>
        </authorList>
    </citation>
    <scope>NUCLEOTIDE SEQUENCE [LARGE SCALE GENOMIC DNA]</scope>
    <source>
        <strain evidence="1 2">NRS-1717</strain>
    </source>
</reference>
<accession>A0ABU6NVC9</accession>
<organism evidence="1 2">
    <name type="scientific">Metabacillus fastidiosus</name>
    <dbReference type="NCBI Taxonomy" id="1458"/>
    <lineage>
        <taxon>Bacteria</taxon>
        <taxon>Bacillati</taxon>
        <taxon>Bacillota</taxon>
        <taxon>Bacilli</taxon>
        <taxon>Bacillales</taxon>
        <taxon>Bacillaceae</taxon>
        <taxon>Metabacillus</taxon>
    </lineage>
</organism>
<dbReference type="SUPFAM" id="SSF53067">
    <property type="entry name" value="Actin-like ATPase domain"/>
    <property type="match status" value="1"/>
</dbReference>
<dbReference type="InterPro" id="IPR005883">
    <property type="entry name" value="PilM"/>
</dbReference>
<dbReference type="InterPro" id="IPR043129">
    <property type="entry name" value="ATPase_NBD"/>
</dbReference>
<dbReference type="RefSeq" id="WP_328015041.1">
    <property type="nucleotide sequence ID" value="NZ_JARTFS010000005.1"/>
</dbReference>
<dbReference type="InterPro" id="IPR050696">
    <property type="entry name" value="FtsA/MreB"/>
</dbReference>
<dbReference type="EMBL" id="JARTFS010000005">
    <property type="protein sequence ID" value="MED4401093.1"/>
    <property type="molecule type" value="Genomic_DNA"/>
</dbReference>
<evidence type="ECO:0000313" key="2">
    <source>
        <dbReference type="Proteomes" id="UP001342826"/>
    </source>
</evidence>
<sequence length="304" mass="35035">MFFSFKQKIGNLIIKDHCIRYVELKTRNPLVLSMYEEHIIPHGIITDGRIMNSDALSLILDECVTKWGIKGRKVRFTIPDSHVVIRKVSVPADLEDDEIRGHLYVEIGSKIHLPFEEAVFDYVVLNNDGKIQELILFASSEELVEQYTDILEGAKLKPVVADISSLCCYRLYRNLMKEENTVTSLLIQFDLTSENFCIFKDDKPIFMRNLLREDMEERRKEDIYIVADEMLKEIEHVVNFYRYSLTQGSEEVNQFIITGDHPNLGAIFKQLKANLVTPITLLSADDTIPYSFHLAAGLALKEEE</sequence>
<name>A0ABU6NVC9_9BACI</name>
<gene>
    <name evidence="1" type="primary">pilM</name>
    <name evidence="1" type="ORF">P9271_07065</name>
</gene>